<dbReference type="EMBL" id="LGBR01000001">
    <property type="protein sequence ID" value="KOY51865.1"/>
    <property type="molecule type" value="Genomic_DNA"/>
</dbReference>
<protein>
    <submittedName>
        <fullName evidence="3">DinB superfamily protein</fullName>
    </submittedName>
</protein>
<evidence type="ECO:0000313" key="3">
    <source>
        <dbReference type="EMBL" id="SEE01177.1"/>
    </source>
</evidence>
<sequence length="151" mass="17305">MKIQFDILRKSRDLILKEIDGLSLEELHKIPDGFKNNIAWNVAHIVVTQQLLHYGLSGLNLLCPDDLVEAHRKGTVPTKTFTEEEFEEVKELLMGLPDTLEEDFEAGIFENYKEYPTSTGFVLSSINNAIPFNNFHEGIHYGIIRSIKKFL</sequence>
<dbReference type="EMBL" id="FNUE01000001">
    <property type="protein sequence ID" value="SEE01177.1"/>
    <property type="molecule type" value="Genomic_DNA"/>
</dbReference>
<comment type="caution">
    <text evidence="2">The sequence shown here is derived from an EMBL/GenBank/DDBJ whole genome shotgun (WGS) entry which is preliminary data.</text>
</comment>
<dbReference type="AlphaFoldDB" id="A0A0M9CH62"/>
<dbReference type="Pfam" id="PF12867">
    <property type="entry name" value="DinB_2"/>
    <property type="match status" value="1"/>
</dbReference>
<accession>A0A0M9CH62</accession>
<evidence type="ECO:0000313" key="4">
    <source>
        <dbReference type="Proteomes" id="UP000037716"/>
    </source>
</evidence>
<dbReference type="OrthoDB" id="4295522at2"/>
<reference evidence="3 5" key="2">
    <citation type="submission" date="2016-10" db="EMBL/GenBank/DDBJ databases">
        <authorList>
            <person name="Varghese N."/>
            <person name="Submissions S."/>
        </authorList>
    </citation>
    <scope>NUCLEOTIDE SEQUENCE [LARGE SCALE GENOMIC DNA]</scope>
    <source>
        <strain evidence="3 5">DSW-5</strain>
    </source>
</reference>
<dbReference type="Proteomes" id="UP000183071">
    <property type="component" value="Unassembled WGS sequence"/>
</dbReference>
<dbReference type="InterPro" id="IPR024775">
    <property type="entry name" value="DinB-like"/>
</dbReference>
<name>A0A0M9CH62_9FLAO</name>
<keyword evidence="5" id="KW-1185">Reference proteome</keyword>
<evidence type="ECO:0000259" key="1">
    <source>
        <dbReference type="Pfam" id="PF12867"/>
    </source>
</evidence>
<dbReference type="RefSeq" id="WP_053974013.1">
    <property type="nucleotide sequence ID" value="NZ_FNUE01000001.1"/>
</dbReference>
<proteinExistence type="predicted"/>
<dbReference type="PATRIC" id="fig|1300348.6.peg.1424"/>
<dbReference type="Proteomes" id="UP000037716">
    <property type="component" value="Unassembled WGS sequence"/>
</dbReference>
<dbReference type="STRING" id="1300348.I602_1425"/>
<organism evidence="2 4">
    <name type="scientific">Polaribacter dokdonensis DSW-5</name>
    <dbReference type="NCBI Taxonomy" id="1300348"/>
    <lineage>
        <taxon>Bacteria</taxon>
        <taxon>Pseudomonadati</taxon>
        <taxon>Bacteroidota</taxon>
        <taxon>Flavobacteriia</taxon>
        <taxon>Flavobacteriales</taxon>
        <taxon>Flavobacteriaceae</taxon>
    </lineage>
</organism>
<gene>
    <name evidence="2" type="ORF">I602_1425</name>
    <name evidence="3" type="ORF">SAMN05444353_0344</name>
</gene>
<reference evidence="2 4" key="1">
    <citation type="submission" date="2015-07" db="EMBL/GenBank/DDBJ databases">
        <title>Genome of Polaribacter dokdonenesis DSW-5, isolated from seawater off Dokdo in Korea.</title>
        <authorList>
            <person name="Yoon K."/>
            <person name="Song J.Y."/>
            <person name="Kim J.F."/>
        </authorList>
    </citation>
    <scope>NUCLEOTIDE SEQUENCE [LARGE SCALE GENOMIC DNA]</scope>
    <source>
        <strain evidence="2 4">DSW-5</strain>
    </source>
</reference>
<dbReference type="SUPFAM" id="SSF109854">
    <property type="entry name" value="DinB/YfiT-like putative metalloenzymes"/>
    <property type="match status" value="1"/>
</dbReference>
<evidence type="ECO:0000313" key="2">
    <source>
        <dbReference type="EMBL" id="KOY51865.1"/>
    </source>
</evidence>
<dbReference type="Gene3D" id="1.20.120.450">
    <property type="entry name" value="dinb family like domain"/>
    <property type="match status" value="1"/>
</dbReference>
<evidence type="ECO:0000313" key="5">
    <source>
        <dbReference type="Proteomes" id="UP000183071"/>
    </source>
</evidence>
<feature type="domain" description="DinB-like" evidence="1">
    <location>
        <begin position="8"/>
        <end position="144"/>
    </location>
</feature>
<dbReference type="InterPro" id="IPR034660">
    <property type="entry name" value="DinB/YfiT-like"/>
</dbReference>